<evidence type="ECO:0000256" key="6">
    <source>
        <dbReference type="ARBA" id="ARBA00023163"/>
    </source>
</evidence>
<evidence type="ECO:0000256" key="1">
    <source>
        <dbReference type="ARBA" id="ARBA00009437"/>
    </source>
</evidence>
<dbReference type="Proteomes" id="UP000542811">
    <property type="component" value="Unassembled WGS sequence"/>
</dbReference>
<dbReference type="InterPro" id="IPR050389">
    <property type="entry name" value="LysR-type_TF"/>
</dbReference>
<dbReference type="RefSeq" id="WP_245310537.1">
    <property type="nucleotide sequence ID" value="NZ_JACHXX010000016.1"/>
</dbReference>
<dbReference type="PANTHER" id="PTHR30118:SF15">
    <property type="entry name" value="TRANSCRIPTIONAL REGULATORY PROTEIN"/>
    <property type="match status" value="1"/>
</dbReference>
<keyword evidence="4 8" id="KW-0238">DNA-binding</keyword>
<keyword evidence="6" id="KW-0804">Transcription</keyword>
<dbReference type="InterPro" id="IPR036388">
    <property type="entry name" value="WH-like_DNA-bd_sf"/>
</dbReference>
<gene>
    <name evidence="8" type="ORF">FHS25_006889</name>
</gene>
<accession>A0ABR6GJ94</accession>
<evidence type="ECO:0000256" key="3">
    <source>
        <dbReference type="ARBA" id="ARBA00023015"/>
    </source>
</evidence>
<dbReference type="PRINTS" id="PR00039">
    <property type="entry name" value="HTHLYSR"/>
</dbReference>
<evidence type="ECO:0000256" key="2">
    <source>
        <dbReference type="ARBA" id="ARBA00022458"/>
    </source>
</evidence>
<evidence type="ECO:0000256" key="4">
    <source>
        <dbReference type="ARBA" id="ARBA00023125"/>
    </source>
</evidence>
<comment type="similarity">
    <text evidence="1">Belongs to the LysR transcriptional regulatory family.</text>
</comment>
<dbReference type="PANTHER" id="PTHR30118">
    <property type="entry name" value="HTH-TYPE TRANSCRIPTIONAL REGULATOR LEUO-RELATED"/>
    <property type="match status" value="1"/>
</dbReference>
<dbReference type="SUPFAM" id="SSF46785">
    <property type="entry name" value="Winged helix' DNA-binding domain"/>
    <property type="match status" value="1"/>
</dbReference>
<sequence>MRYYPCHGYEAHRSQPPRQLEALLVERNVTMAAARLHMSQPALSAQLNRLRDLFKDPLLVPAHRGMVPTAKALELIGPLRASLDQLRGTLQSHDSFSPATAELTISIACTDYVETVVVAPLIAALRGKLRRYAWRCTAFRRQG</sequence>
<dbReference type="PROSITE" id="PS50931">
    <property type="entry name" value="HTH_LYSR"/>
    <property type="match status" value="1"/>
</dbReference>
<dbReference type="InterPro" id="IPR000847">
    <property type="entry name" value="LysR_HTH_N"/>
</dbReference>
<evidence type="ECO:0000256" key="5">
    <source>
        <dbReference type="ARBA" id="ARBA00023159"/>
    </source>
</evidence>
<name>A0ABR6GJ94_9HYPH</name>
<feature type="domain" description="HTH lysR-type" evidence="7">
    <location>
        <begin position="20"/>
        <end position="69"/>
    </location>
</feature>
<dbReference type="Pfam" id="PF00126">
    <property type="entry name" value="HTH_1"/>
    <property type="match status" value="1"/>
</dbReference>
<keyword evidence="5" id="KW-0010">Activator</keyword>
<keyword evidence="2" id="KW-0536">Nodulation</keyword>
<protein>
    <submittedName>
        <fullName evidence="8">DNA-binding transcriptional LysR family regulator</fullName>
    </submittedName>
</protein>
<comment type="caution">
    <text evidence="8">The sequence shown here is derived from an EMBL/GenBank/DDBJ whole genome shotgun (WGS) entry which is preliminary data.</text>
</comment>
<proteinExistence type="inferred from homology"/>
<evidence type="ECO:0000313" key="9">
    <source>
        <dbReference type="Proteomes" id="UP000542811"/>
    </source>
</evidence>
<keyword evidence="3" id="KW-0805">Transcription regulation</keyword>
<dbReference type="Gene3D" id="3.40.190.10">
    <property type="entry name" value="Periplasmic binding protein-like II"/>
    <property type="match status" value="1"/>
</dbReference>
<reference evidence="8 9" key="1">
    <citation type="submission" date="2020-08" db="EMBL/GenBank/DDBJ databases">
        <title>Genomic Encyclopedia of Type Strains, Phase III (KMG-III): the genomes of soil and plant-associated and newly described type strains.</title>
        <authorList>
            <person name="Whitman W."/>
        </authorList>
    </citation>
    <scope>NUCLEOTIDE SEQUENCE [LARGE SCALE GENOMIC DNA]</scope>
    <source>
        <strain evidence="8 9">CECT 8280</strain>
    </source>
</reference>
<keyword evidence="9" id="KW-1185">Reference proteome</keyword>
<dbReference type="GO" id="GO:0003677">
    <property type="term" value="F:DNA binding"/>
    <property type="evidence" value="ECO:0007669"/>
    <property type="project" value="UniProtKB-KW"/>
</dbReference>
<evidence type="ECO:0000313" key="8">
    <source>
        <dbReference type="EMBL" id="MBB3166372.1"/>
    </source>
</evidence>
<dbReference type="EMBL" id="JACHXX010000016">
    <property type="protein sequence ID" value="MBB3166372.1"/>
    <property type="molecule type" value="Genomic_DNA"/>
</dbReference>
<evidence type="ECO:0000259" key="7">
    <source>
        <dbReference type="PROSITE" id="PS50931"/>
    </source>
</evidence>
<dbReference type="InterPro" id="IPR036390">
    <property type="entry name" value="WH_DNA-bd_sf"/>
</dbReference>
<organism evidence="8 9">
    <name type="scientific">Rhizobium laguerreae</name>
    <dbReference type="NCBI Taxonomy" id="1076926"/>
    <lineage>
        <taxon>Bacteria</taxon>
        <taxon>Pseudomonadati</taxon>
        <taxon>Pseudomonadota</taxon>
        <taxon>Alphaproteobacteria</taxon>
        <taxon>Hyphomicrobiales</taxon>
        <taxon>Rhizobiaceae</taxon>
        <taxon>Rhizobium/Agrobacterium group</taxon>
        <taxon>Rhizobium</taxon>
    </lineage>
</organism>
<dbReference type="Gene3D" id="1.10.10.10">
    <property type="entry name" value="Winged helix-like DNA-binding domain superfamily/Winged helix DNA-binding domain"/>
    <property type="match status" value="1"/>
</dbReference>